<accession>A0A9K3DAX8</accession>
<dbReference type="AlphaFoldDB" id="A0A9K3DAX8"/>
<feature type="non-terminal residue" evidence="1">
    <location>
        <position position="1"/>
    </location>
</feature>
<proteinExistence type="predicted"/>
<protein>
    <recommendedName>
        <fullName evidence="3">AMP-dependent synthetase/ligase domain-containing protein</fullName>
    </recommendedName>
</protein>
<name>A0A9K3DAX8_9EUKA</name>
<evidence type="ECO:0008006" key="3">
    <source>
        <dbReference type="Google" id="ProtNLM"/>
    </source>
</evidence>
<dbReference type="Proteomes" id="UP000265618">
    <property type="component" value="Unassembled WGS sequence"/>
</dbReference>
<gene>
    <name evidence="1" type="ORF">KIPB_015819</name>
</gene>
<evidence type="ECO:0000313" key="1">
    <source>
        <dbReference type="EMBL" id="GIQ92184.1"/>
    </source>
</evidence>
<dbReference type="OrthoDB" id="1706066at2759"/>
<comment type="caution">
    <text evidence="1">The sequence shown here is derived from an EMBL/GenBank/DDBJ whole genome shotgun (WGS) entry which is preliminary data.</text>
</comment>
<keyword evidence="2" id="KW-1185">Reference proteome</keyword>
<organism evidence="1 2">
    <name type="scientific">Kipferlia bialata</name>
    <dbReference type="NCBI Taxonomy" id="797122"/>
    <lineage>
        <taxon>Eukaryota</taxon>
        <taxon>Metamonada</taxon>
        <taxon>Carpediemonas-like organisms</taxon>
        <taxon>Kipferlia</taxon>
    </lineage>
</organism>
<evidence type="ECO:0000313" key="2">
    <source>
        <dbReference type="Proteomes" id="UP000265618"/>
    </source>
</evidence>
<dbReference type="Gene3D" id="3.40.50.980">
    <property type="match status" value="1"/>
</dbReference>
<reference evidence="1 2" key="1">
    <citation type="journal article" date="2018" name="PLoS ONE">
        <title>The draft genome of Kipferlia bialata reveals reductive genome evolution in fornicate parasites.</title>
        <authorList>
            <person name="Tanifuji G."/>
            <person name="Takabayashi S."/>
            <person name="Kume K."/>
            <person name="Takagi M."/>
            <person name="Nakayama T."/>
            <person name="Kamikawa R."/>
            <person name="Inagaki Y."/>
            <person name="Hashimoto T."/>
        </authorList>
    </citation>
    <scope>NUCLEOTIDE SEQUENCE [LARGE SCALE GENOMIC DNA]</scope>
    <source>
        <strain evidence="1">NY0173</strain>
    </source>
</reference>
<dbReference type="SUPFAM" id="SSF56801">
    <property type="entry name" value="Acetyl-CoA synthetase-like"/>
    <property type="match status" value="1"/>
</dbReference>
<sequence>MGVRSCTVGEDGKEVYGDTYEYRSYTQMGAETDEITKVLSTLGVSKGDRVALFAMNKP</sequence>
<dbReference type="EMBL" id="BDIP01009150">
    <property type="protein sequence ID" value="GIQ92184.1"/>
    <property type="molecule type" value="Genomic_DNA"/>
</dbReference>